<dbReference type="GO" id="GO:0005737">
    <property type="term" value="C:cytoplasm"/>
    <property type="evidence" value="ECO:0007669"/>
    <property type="project" value="TreeGrafter"/>
</dbReference>
<dbReference type="InterPro" id="IPR050357">
    <property type="entry name" value="Arrestin_domain-protein"/>
</dbReference>
<proteinExistence type="predicted"/>
<dbReference type="AlphaFoldDB" id="A0AAD5MY77"/>
<dbReference type="InterPro" id="IPR014756">
    <property type="entry name" value="Ig_E-set"/>
</dbReference>
<accession>A0AAD5MY77</accession>
<evidence type="ECO:0000313" key="2">
    <source>
        <dbReference type="EMBL" id="KAJ1353204.1"/>
    </source>
</evidence>
<dbReference type="InterPro" id="IPR014752">
    <property type="entry name" value="Arrestin-like_C"/>
</dbReference>
<dbReference type="Proteomes" id="UP001196413">
    <property type="component" value="Unassembled WGS sequence"/>
</dbReference>
<dbReference type="Gene3D" id="2.60.40.640">
    <property type="match status" value="2"/>
</dbReference>
<dbReference type="EMBL" id="JAHQIW010001633">
    <property type="protein sequence ID" value="KAJ1353204.1"/>
    <property type="molecule type" value="Genomic_DNA"/>
</dbReference>
<dbReference type="PANTHER" id="PTHR11188:SF81">
    <property type="entry name" value="ARRESTIN C-TERMINAL-LIKE DOMAIN-CONTAINING PROTEIN"/>
    <property type="match status" value="1"/>
</dbReference>
<protein>
    <recommendedName>
        <fullName evidence="1">Arrestin C-terminal-like domain-containing protein</fullName>
    </recommendedName>
</protein>
<dbReference type="InterPro" id="IPR011022">
    <property type="entry name" value="Arrestin_C-like"/>
</dbReference>
<dbReference type="Pfam" id="PF02752">
    <property type="entry name" value="Arrestin_C"/>
    <property type="match status" value="1"/>
</dbReference>
<gene>
    <name evidence="2" type="ORF">KIN20_009791</name>
</gene>
<dbReference type="SUPFAM" id="SSF81296">
    <property type="entry name" value="E set domains"/>
    <property type="match status" value="1"/>
</dbReference>
<sequence length="270" mass="30390">MARKRAAKILLPGRPFRAGSREHFEIHLRLPNVFEFVNSAVTFEGRCRSTIAGQDSIHTLISNGIPLPIQHLLSPTPKGTMVLSEGYHRLPMLLFLPLDLPGSFNGKYGAITYRIIVKFSLRRFPSAEEVILATEKEVSVWGFASISDTSPSISIQRHLRKKVFCFNRLDCEVLFEVDRSAFVAGEHILVTGKVANSHNNNVLKHVSVELRQKVQYISGEAKRNDTRLITRLVCGSVAPENTLALHHSIQIPHDCYPSLERTRNKYKGLL</sequence>
<comment type="caution">
    <text evidence="2">The sequence shown here is derived from an EMBL/GenBank/DDBJ whole genome shotgun (WGS) entry which is preliminary data.</text>
</comment>
<organism evidence="2 3">
    <name type="scientific">Parelaphostrongylus tenuis</name>
    <name type="common">Meningeal worm</name>
    <dbReference type="NCBI Taxonomy" id="148309"/>
    <lineage>
        <taxon>Eukaryota</taxon>
        <taxon>Metazoa</taxon>
        <taxon>Ecdysozoa</taxon>
        <taxon>Nematoda</taxon>
        <taxon>Chromadorea</taxon>
        <taxon>Rhabditida</taxon>
        <taxon>Rhabditina</taxon>
        <taxon>Rhabditomorpha</taxon>
        <taxon>Strongyloidea</taxon>
        <taxon>Metastrongylidae</taxon>
        <taxon>Parelaphostrongylus</taxon>
    </lineage>
</organism>
<feature type="domain" description="Arrestin C-terminal-like" evidence="1">
    <location>
        <begin position="175"/>
        <end position="259"/>
    </location>
</feature>
<dbReference type="GO" id="GO:0015031">
    <property type="term" value="P:protein transport"/>
    <property type="evidence" value="ECO:0007669"/>
    <property type="project" value="TreeGrafter"/>
</dbReference>
<evidence type="ECO:0000313" key="3">
    <source>
        <dbReference type="Proteomes" id="UP001196413"/>
    </source>
</evidence>
<reference evidence="2" key="1">
    <citation type="submission" date="2021-06" db="EMBL/GenBank/DDBJ databases">
        <title>Parelaphostrongylus tenuis whole genome reference sequence.</title>
        <authorList>
            <person name="Garwood T.J."/>
            <person name="Larsen P.A."/>
            <person name="Fountain-Jones N.M."/>
            <person name="Garbe J.R."/>
            <person name="Macchietto M.G."/>
            <person name="Kania S.A."/>
            <person name="Gerhold R.W."/>
            <person name="Richards J.E."/>
            <person name="Wolf T.M."/>
        </authorList>
    </citation>
    <scope>NUCLEOTIDE SEQUENCE</scope>
    <source>
        <strain evidence="2">MNPRO001-30</strain>
        <tissue evidence="2">Meninges</tissue>
    </source>
</reference>
<dbReference type="PANTHER" id="PTHR11188">
    <property type="entry name" value="ARRESTIN DOMAIN CONTAINING PROTEIN"/>
    <property type="match status" value="1"/>
</dbReference>
<evidence type="ECO:0000259" key="1">
    <source>
        <dbReference type="Pfam" id="PF02752"/>
    </source>
</evidence>
<name>A0AAD5MY77_PARTN</name>
<keyword evidence="3" id="KW-1185">Reference proteome</keyword>